<evidence type="ECO:0000313" key="2">
    <source>
        <dbReference type="Proteomes" id="UP001168098"/>
    </source>
</evidence>
<dbReference type="EMBL" id="JARBHA010000014">
    <property type="protein sequence ID" value="KAJ9683074.1"/>
    <property type="molecule type" value="Genomic_DNA"/>
</dbReference>
<proteinExistence type="predicted"/>
<dbReference type="Proteomes" id="UP001168098">
    <property type="component" value="Unassembled WGS sequence"/>
</dbReference>
<dbReference type="PANTHER" id="PTHR35317:SF28">
    <property type="entry name" value="ZINC FINGER, CCHC-TYPE, RIBONUCLEASE H-LIKE DOMAIN, GAG-PRE-INTEGRASE DOMAIN PROTEIN-RELATED"/>
    <property type="match status" value="1"/>
</dbReference>
<keyword evidence="2" id="KW-1185">Reference proteome</keyword>
<dbReference type="AlphaFoldDB" id="A0AA38Z6A5"/>
<sequence>MVVNNNSIHSQLPKFTGKNFDNWCIQMRVLFRSQDLWDLINIDYNKVIDSKEFKALSREQKGSLKDFRKKDKKTLYAIFQVVDESIFEKILEAETTKESWVTLQKLYKGDKCVK</sequence>
<organism evidence="1 2">
    <name type="scientific">Vitis rotundifolia</name>
    <name type="common">Muscadine grape</name>
    <dbReference type="NCBI Taxonomy" id="103349"/>
    <lineage>
        <taxon>Eukaryota</taxon>
        <taxon>Viridiplantae</taxon>
        <taxon>Streptophyta</taxon>
        <taxon>Embryophyta</taxon>
        <taxon>Tracheophyta</taxon>
        <taxon>Spermatophyta</taxon>
        <taxon>Magnoliopsida</taxon>
        <taxon>eudicotyledons</taxon>
        <taxon>Gunneridae</taxon>
        <taxon>Pentapetalae</taxon>
        <taxon>rosids</taxon>
        <taxon>Vitales</taxon>
        <taxon>Vitaceae</taxon>
        <taxon>Viteae</taxon>
        <taxon>Vitis</taxon>
    </lineage>
</organism>
<name>A0AA38Z6A5_VITRO</name>
<dbReference type="PANTHER" id="PTHR35317">
    <property type="entry name" value="OS04G0629600 PROTEIN"/>
    <property type="match status" value="1"/>
</dbReference>
<dbReference type="Pfam" id="PF14223">
    <property type="entry name" value="Retrotran_gag_2"/>
    <property type="match status" value="1"/>
</dbReference>
<evidence type="ECO:0008006" key="3">
    <source>
        <dbReference type="Google" id="ProtNLM"/>
    </source>
</evidence>
<evidence type="ECO:0000313" key="1">
    <source>
        <dbReference type="EMBL" id="KAJ9683074.1"/>
    </source>
</evidence>
<reference evidence="1 2" key="1">
    <citation type="journal article" date="2023" name="BMC Biotechnol.">
        <title>Vitis rotundifolia cv Carlos genome sequencing.</title>
        <authorList>
            <person name="Huff M."/>
            <person name="Hulse-Kemp A."/>
            <person name="Scheffler B."/>
            <person name="Youngblood R."/>
            <person name="Simpson S."/>
            <person name="Babiker E."/>
            <person name="Staton M."/>
        </authorList>
    </citation>
    <scope>NUCLEOTIDE SEQUENCE [LARGE SCALE GENOMIC DNA]</scope>
    <source>
        <tissue evidence="1">Leaf</tissue>
    </source>
</reference>
<gene>
    <name evidence="1" type="ORF">PVL29_018879</name>
</gene>
<protein>
    <recommendedName>
        <fullName evidence="3">DUF4219 domain-containing protein</fullName>
    </recommendedName>
</protein>
<comment type="caution">
    <text evidence="1">The sequence shown here is derived from an EMBL/GenBank/DDBJ whole genome shotgun (WGS) entry which is preliminary data.</text>
</comment>
<accession>A0AA38Z6A5</accession>